<dbReference type="RefSeq" id="WP_171595296.1">
    <property type="nucleotide sequence ID" value="NZ_RZNH01000012.1"/>
</dbReference>
<dbReference type="Pfam" id="PF10627">
    <property type="entry name" value="CsgE"/>
    <property type="match status" value="1"/>
</dbReference>
<gene>
    <name evidence="4" type="ORF">ELS83_09295</name>
</gene>
<evidence type="ECO:0000256" key="1">
    <source>
        <dbReference type="ARBA" id="ARBA00003989"/>
    </source>
</evidence>
<keyword evidence="3" id="KW-0732">Signal</keyword>
<dbReference type="EMBL" id="RZNH01000012">
    <property type="protein sequence ID" value="NOU60018.1"/>
    <property type="molecule type" value="Genomic_DNA"/>
</dbReference>
<dbReference type="Proteomes" id="UP000732105">
    <property type="component" value="Unassembled WGS sequence"/>
</dbReference>
<evidence type="ECO:0000256" key="2">
    <source>
        <dbReference type="ARBA" id="ARBA00014024"/>
    </source>
</evidence>
<keyword evidence="5" id="KW-1185">Reference proteome</keyword>
<comment type="caution">
    <text evidence="4">The sequence shown here is derived from an EMBL/GenBank/DDBJ whole genome shotgun (WGS) entry which is preliminary data.</text>
</comment>
<reference evidence="4 5" key="1">
    <citation type="submission" date="2018-12" db="EMBL/GenBank/DDBJ databases">
        <title>Marinifilum JC070 sp. nov., a marine bacterium isolated from Yongle Blue Hole in the South China Sea.</title>
        <authorList>
            <person name="Fu T."/>
        </authorList>
    </citation>
    <scope>NUCLEOTIDE SEQUENCE [LARGE SCALE GENOMIC DNA]</scope>
    <source>
        <strain evidence="4 5">JC070</strain>
    </source>
</reference>
<protein>
    <recommendedName>
        <fullName evidence="2">Curli production assembly/transport component CsgE</fullName>
    </recommendedName>
</protein>
<evidence type="ECO:0000313" key="4">
    <source>
        <dbReference type="EMBL" id="NOU60018.1"/>
    </source>
</evidence>
<comment type="function">
    <text evidence="1">May be involved in the biogenesis of curli organelles.</text>
</comment>
<proteinExistence type="predicted"/>
<dbReference type="InterPro" id="IPR018900">
    <property type="entry name" value="Curli_CsgE"/>
</dbReference>
<name>A0ABX1WV90_9BACT</name>
<evidence type="ECO:0000256" key="3">
    <source>
        <dbReference type="ARBA" id="ARBA00022729"/>
    </source>
</evidence>
<accession>A0ABX1WV90</accession>
<organism evidence="4 5">
    <name type="scientific">Marinifilum caeruleilacunae</name>
    <dbReference type="NCBI Taxonomy" id="2499076"/>
    <lineage>
        <taxon>Bacteria</taxon>
        <taxon>Pseudomonadati</taxon>
        <taxon>Bacteroidota</taxon>
        <taxon>Bacteroidia</taxon>
        <taxon>Marinilabiliales</taxon>
        <taxon>Marinifilaceae</taxon>
    </lineage>
</organism>
<sequence length="192" mass="21993">MNLKLESIYLYIVKKAENIVFKQSLFLKRFLILVLFVLSLFPYSLQAQESKKVRDSLRTLEILKGALNNAVKNNASAESAELDMEIDGLIMDETISKVGRDFYDMFYSGWNAPKNAKNFTITIKEMVLPGLATQVTVMVNDNEVFKQRVQPRYDILEQMSNYAIQQTGRYLSNYEKMKSQLDGDDQSGSGIF</sequence>
<evidence type="ECO:0000313" key="5">
    <source>
        <dbReference type="Proteomes" id="UP000732105"/>
    </source>
</evidence>